<feature type="compositionally biased region" description="Polar residues" evidence="1">
    <location>
        <begin position="589"/>
        <end position="598"/>
    </location>
</feature>
<evidence type="ECO:0000256" key="1">
    <source>
        <dbReference type="SAM" id="MobiDB-lite"/>
    </source>
</evidence>
<evidence type="ECO:0000259" key="2">
    <source>
        <dbReference type="Pfam" id="PF14780"/>
    </source>
</evidence>
<protein>
    <recommendedName>
        <fullName evidence="2">Nucleolus and neural progenitor protein-like N-terminal domain-containing protein</fullName>
    </recommendedName>
</protein>
<organism evidence="3 4">
    <name type="scientific">Sphagnum jensenii</name>
    <dbReference type="NCBI Taxonomy" id="128206"/>
    <lineage>
        <taxon>Eukaryota</taxon>
        <taxon>Viridiplantae</taxon>
        <taxon>Streptophyta</taxon>
        <taxon>Embryophyta</taxon>
        <taxon>Bryophyta</taxon>
        <taxon>Sphagnophytina</taxon>
        <taxon>Sphagnopsida</taxon>
        <taxon>Sphagnales</taxon>
        <taxon>Sphagnaceae</taxon>
        <taxon>Sphagnum</taxon>
    </lineage>
</organism>
<evidence type="ECO:0000313" key="3">
    <source>
        <dbReference type="EMBL" id="CAK9264381.1"/>
    </source>
</evidence>
<feature type="compositionally biased region" description="Polar residues" evidence="1">
    <location>
        <begin position="449"/>
        <end position="469"/>
    </location>
</feature>
<feature type="compositionally biased region" description="Basic and acidic residues" evidence="1">
    <location>
        <begin position="383"/>
        <end position="398"/>
    </location>
</feature>
<gene>
    <name evidence="3" type="ORF">CSSPJE1EN1_LOCUS9859</name>
</gene>
<accession>A0ABP0WC00</accession>
<feature type="region of interest" description="Disordered" evidence="1">
    <location>
        <begin position="482"/>
        <end position="518"/>
    </location>
</feature>
<feature type="compositionally biased region" description="Basic residues" evidence="1">
    <location>
        <begin position="809"/>
        <end position="823"/>
    </location>
</feature>
<dbReference type="Proteomes" id="UP001497444">
    <property type="component" value="Chromosome 16"/>
</dbReference>
<reference evidence="3" key="1">
    <citation type="submission" date="2024-02" db="EMBL/GenBank/DDBJ databases">
        <authorList>
            <consortium name="ELIXIR-Norway"/>
            <consortium name="Elixir Norway"/>
        </authorList>
    </citation>
    <scope>NUCLEOTIDE SEQUENCE</scope>
</reference>
<feature type="compositionally biased region" description="Basic and acidic residues" evidence="1">
    <location>
        <begin position="482"/>
        <end position="495"/>
    </location>
</feature>
<evidence type="ECO:0000313" key="4">
    <source>
        <dbReference type="Proteomes" id="UP001497444"/>
    </source>
</evidence>
<dbReference type="PANTHER" id="PTHR34786">
    <property type="entry name" value="OS09G0504900 PROTEIN"/>
    <property type="match status" value="1"/>
</dbReference>
<feature type="region of interest" description="Disordered" evidence="1">
    <location>
        <begin position="442"/>
        <end position="469"/>
    </location>
</feature>
<name>A0ABP0WC00_9BRYO</name>
<proteinExistence type="predicted"/>
<dbReference type="EMBL" id="OZ020111">
    <property type="protein sequence ID" value="CAK9264381.1"/>
    <property type="molecule type" value="Genomic_DNA"/>
</dbReference>
<dbReference type="PANTHER" id="PTHR34786:SF1">
    <property type="entry name" value="OS09G0504900 PROTEIN"/>
    <property type="match status" value="1"/>
</dbReference>
<feature type="domain" description="Nucleolus and neural progenitor protein-like N-terminal" evidence="2">
    <location>
        <begin position="42"/>
        <end position="204"/>
    </location>
</feature>
<dbReference type="InterPro" id="IPR027951">
    <property type="entry name" value="Nepro_N"/>
</dbReference>
<feature type="region of interest" description="Disordered" evidence="1">
    <location>
        <begin position="785"/>
        <end position="825"/>
    </location>
</feature>
<feature type="region of interest" description="Disordered" evidence="1">
    <location>
        <begin position="378"/>
        <end position="409"/>
    </location>
</feature>
<feature type="region of interest" description="Disordered" evidence="1">
    <location>
        <begin position="570"/>
        <end position="616"/>
    </location>
</feature>
<sequence length="908" mass="98519">MGKKEPRPEFLSRPPACLEPSSVVEINSNNSGVGNERAMAIEARDLQNRLREQVTQLLAENSTFQRLMYKSCNQHRRATYFRRLVQIRRDFQLLQLLGLPELIETFIQFVTPEKRATATAKTGSLFPGSRGTEAKQWDRISVQRRLLGTARLLQQMAEPILDASSQITGLLSQSFFMPFALTMLALLARFRVLVLQVLYEVIAAFNLVAASSQCRQESGSMKGTIPGGEEGHISKETSSLPLWLECQWDGVKLLLFEKQPPPPPQPSPLPPGPQLLTTEGFPLSSTEWFVDDRSIASRERGFSGDIAEKPVLYLCEENMVLGTPSDEHLSIKDDVMADEGRLVSLALSPIESPQSSELEIKSGSKLLGLELDDRAGLQQAATSEKEITDSKGLGRDEQNSGSGGSNQTRTVAYISVEHVLRKIGNQSLGRAEGVPSLYEQKNVDEGESSGDTKGVETTQQPLDNLKTSIGSDPIDIKVCSKLEESDTNKESKEGLRSSAPESVVPISNGGVGSHDSFSNQALESGFSTKGIQSVDSGLTVHSQTLGSDDLANTSPPCFDVPCDEALESNIPKSTQAPEPDASGPEPDASVSTQVQEVASTEALESGGSITTQSGGLDDAISIQAPISEVSLDSPTKEAELHLSESGIHGEAQDGIQCFEAPQLFDFARAQKESDVIFLSMTTVSNEQMTQIMQSSTSIEAGSASHSGVKLTNVMENLATLMNVPAAEVDVRCLGQEEFNEEMEQVLMEIGNPSTELRDSEAGSAGSLSDVKSQSLDAHWLKRFDTKKPIEKSQPSGLDSKGPGLVSARKQSKKAKRKASRLRKAATTEVVSKPGNVSAASDYMTFFSLKSELQGPDIVETTVAVQQQEKEVGLNALGSKDEKERDPKRLKTDEIFDMLLGKQKMDNFF</sequence>
<dbReference type="Pfam" id="PF14780">
    <property type="entry name" value="NEPRO_N"/>
    <property type="match status" value="1"/>
</dbReference>
<keyword evidence="4" id="KW-1185">Reference proteome</keyword>